<protein>
    <recommendedName>
        <fullName evidence="1">F-box domain-containing protein</fullName>
    </recommendedName>
</protein>
<comment type="caution">
    <text evidence="2">The sequence shown here is derived from an EMBL/GenBank/DDBJ whole genome shotgun (WGS) entry which is preliminary data.</text>
</comment>
<proteinExistence type="predicted"/>
<evidence type="ECO:0000313" key="3">
    <source>
        <dbReference type="Proteomes" id="UP000829685"/>
    </source>
</evidence>
<dbReference type="InterPro" id="IPR001810">
    <property type="entry name" value="F-box_dom"/>
</dbReference>
<feature type="domain" description="F-box" evidence="1">
    <location>
        <begin position="1"/>
        <end position="50"/>
    </location>
</feature>
<accession>A0A9Q0ALH6</accession>
<dbReference type="Gene3D" id="2.130.10.10">
    <property type="entry name" value="YVTN repeat-like/Quinoprotein amine dehydrogenase"/>
    <property type="match status" value="1"/>
</dbReference>
<dbReference type="SUPFAM" id="SSF101908">
    <property type="entry name" value="Putative isomerase YbhE"/>
    <property type="match status" value="1"/>
</dbReference>
<dbReference type="InterPro" id="IPR015943">
    <property type="entry name" value="WD40/YVTN_repeat-like_dom_sf"/>
</dbReference>
<evidence type="ECO:0000313" key="2">
    <source>
        <dbReference type="EMBL" id="KAI1859106.1"/>
    </source>
</evidence>
<dbReference type="PROSITE" id="PS50181">
    <property type="entry name" value="FBOX"/>
    <property type="match status" value="1"/>
</dbReference>
<dbReference type="InterPro" id="IPR036047">
    <property type="entry name" value="F-box-like_dom_sf"/>
</dbReference>
<organism evidence="2 3">
    <name type="scientific">Neoarthrinium moseri</name>
    <dbReference type="NCBI Taxonomy" id="1658444"/>
    <lineage>
        <taxon>Eukaryota</taxon>
        <taxon>Fungi</taxon>
        <taxon>Dikarya</taxon>
        <taxon>Ascomycota</taxon>
        <taxon>Pezizomycotina</taxon>
        <taxon>Sordariomycetes</taxon>
        <taxon>Xylariomycetidae</taxon>
        <taxon>Amphisphaeriales</taxon>
        <taxon>Apiosporaceae</taxon>
        <taxon>Neoarthrinium</taxon>
    </lineage>
</organism>
<dbReference type="EMBL" id="JAFIMR010000035">
    <property type="protein sequence ID" value="KAI1859106.1"/>
    <property type="molecule type" value="Genomic_DNA"/>
</dbReference>
<keyword evidence="3" id="KW-1185">Reference proteome</keyword>
<dbReference type="AlphaFoldDB" id="A0A9Q0ALH6"/>
<reference evidence="2" key="1">
    <citation type="submission" date="2021-03" db="EMBL/GenBank/DDBJ databases">
        <title>Revisited historic fungal species revealed as producer of novel bioactive compounds through whole genome sequencing and comparative genomics.</title>
        <authorList>
            <person name="Vignolle G.A."/>
            <person name="Hochenegger N."/>
            <person name="Mach R.L."/>
            <person name="Mach-Aigner A.R."/>
            <person name="Javad Rahimi M."/>
            <person name="Salim K.A."/>
            <person name="Chan C.M."/>
            <person name="Lim L.B.L."/>
            <person name="Cai F."/>
            <person name="Druzhinina I.S."/>
            <person name="U'Ren J.M."/>
            <person name="Derntl C."/>
        </authorList>
    </citation>
    <scope>NUCLEOTIDE SEQUENCE</scope>
    <source>
        <strain evidence="2">TUCIM 5799</strain>
    </source>
</reference>
<sequence length="533" mass="59385">MDPLTALPAEVVLRILDFACLDSIAQLTRLTRAWHQFIDYNHPDAIYAAKLPHVTTLREPQNYFKDLKSFARYGEGVQSWKDACRRRTLLARNWKDERPTTRESIIRFQAANHFVWRFKPDFKRRLFISTSQAGGIYVTDMDTSALLWCLQGDGDVRGYAHLEYQDGTAVWDRFGNTLEVWKTDLPGLERGEFRNVALLPHEAETRGFQLSFDTLCVVSTDGKGFVYDIPTGDRPPILRTTLDIQQGAIGHLDQGEHAVMYSMGDAGYHFYDKTSGSSLGTIQPQLVDPFKVYHINHPAAPASDFDLVRREILNLLPPTSTDQPPFPPDNPQNDRLVPCQILDGTLRSSFPVPAALNTPTLAEDDWGAGMLNGKTMVGVSRGGRVLICRDWPRALRSEGDFVAVSSIVECEPSSGADFDLGGWLSIHETGDDKRIIFEIKNRIYILPISAVGGPIARLPVLVATTSLPALGVPVSFMGIYDDCIMSTFTMVRPEMTAPDEPEEDGDDSPTWRITPTKIIRVLSLAPELSSMAS</sequence>
<evidence type="ECO:0000259" key="1">
    <source>
        <dbReference type="PROSITE" id="PS50181"/>
    </source>
</evidence>
<dbReference type="SUPFAM" id="SSF81383">
    <property type="entry name" value="F-box domain"/>
    <property type="match status" value="1"/>
</dbReference>
<name>A0A9Q0ALH6_9PEZI</name>
<gene>
    <name evidence="2" type="ORF">JX265_010583</name>
</gene>
<dbReference type="Proteomes" id="UP000829685">
    <property type="component" value="Unassembled WGS sequence"/>
</dbReference>